<evidence type="ECO:0000313" key="2">
    <source>
        <dbReference type="Proteomes" id="UP000187209"/>
    </source>
</evidence>
<accession>A0A1R2D4R2</accession>
<gene>
    <name evidence="1" type="ORF">SteCoe_211</name>
</gene>
<reference evidence="1 2" key="1">
    <citation type="submission" date="2016-11" db="EMBL/GenBank/DDBJ databases">
        <title>The macronuclear genome of Stentor coeruleus: a giant cell with tiny introns.</title>
        <authorList>
            <person name="Slabodnick M."/>
            <person name="Ruby J.G."/>
            <person name="Reiff S.B."/>
            <person name="Swart E.C."/>
            <person name="Gosai S."/>
            <person name="Prabakaran S."/>
            <person name="Witkowska E."/>
            <person name="Larue G.E."/>
            <person name="Fisher S."/>
            <person name="Freeman R.M."/>
            <person name="Gunawardena J."/>
            <person name="Chu W."/>
            <person name="Stover N.A."/>
            <person name="Gregory B.D."/>
            <person name="Nowacki M."/>
            <person name="Derisi J."/>
            <person name="Roy S.W."/>
            <person name="Marshall W.F."/>
            <person name="Sood P."/>
        </authorList>
    </citation>
    <scope>NUCLEOTIDE SEQUENCE [LARGE SCALE GENOMIC DNA]</scope>
    <source>
        <strain evidence="1">WM001</strain>
    </source>
</reference>
<organism evidence="1 2">
    <name type="scientific">Stentor coeruleus</name>
    <dbReference type="NCBI Taxonomy" id="5963"/>
    <lineage>
        <taxon>Eukaryota</taxon>
        <taxon>Sar</taxon>
        <taxon>Alveolata</taxon>
        <taxon>Ciliophora</taxon>
        <taxon>Postciliodesmatophora</taxon>
        <taxon>Heterotrichea</taxon>
        <taxon>Heterotrichida</taxon>
        <taxon>Stentoridae</taxon>
        <taxon>Stentor</taxon>
    </lineage>
</organism>
<sequence length="194" mass="22730">MSVYSGFSTRNQETLYNKLIENLINLLQARVLFSLKNNPHKDDSNWAQKFNSIYSNMKNLEYNKYLEPKFTESVREIASHFYFDISADPIFSDFSIPKFNSRVGGNDIREMNLPSKKNSEKKTKGTIQKIRNIEKKPENILGMSKYYGKIMNNFLTKPQSVSPKKNQRAMISMETQDFWLLDDNIKVIDNEPDY</sequence>
<dbReference type="AlphaFoldDB" id="A0A1R2D4R2"/>
<dbReference type="EMBL" id="MPUH01000002">
    <property type="protein sequence ID" value="OMJ96247.1"/>
    <property type="molecule type" value="Genomic_DNA"/>
</dbReference>
<keyword evidence="2" id="KW-1185">Reference proteome</keyword>
<proteinExistence type="predicted"/>
<evidence type="ECO:0000313" key="1">
    <source>
        <dbReference type="EMBL" id="OMJ96247.1"/>
    </source>
</evidence>
<name>A0A1R2D4R2_9CILI</name>
<dbReference type="OrthoDB" id="295427at2759"/>
<comment type="caution">
    <text evidence="1">The sequence shown here is derived from an EMBL/GenBank/DDBJ whole genome shotgun (WGS) entry which is preliminary data.</text>
</comment>
<dbReference type="Proteomes" id="UP000187209">
    <property type="component" value="Unassembled WGS sequence"/>
</dbReference>
<protein>
    <submittedName>
        <fullName evidence="1">Uncharacterized protein</fullName>
    </submittedName>
</protein>